<dbReference type="Gene3D" id="1.25.40.20">
    <property type="entry name" value="Ankyrin repeat-containing domain"/>
    <property type="match status" value="1"/>
</dbReference>
<dbReference type="SMART" id="SM00870">
    <property type="entry name" value="Asparaginase"/>
    <property type="match status" value="1"/>
</dbReference>
<evidence type="ECO:0000256" key="1">
    <source>
        <dbReference type="ARBA" id="ARBA00012920"/>
    </source>
</evidence>
<dbReference type="InterPro" id="IPR027474">
    <property type="entry name" value="L-asparaginase_N"/>
</dbReference>
<dbReference type="eggNOG" id="KOG0503">
    <property type="taxonomic scope" value="Eukaryota"/>
</dbReference>
<evidence type="ECO:0000259" key="4">
    <source>
        <dbReference type="Pfam" id="PF17763"/>
    </source>
</evidence>
<dbReference type="SUPFAM" id="SSF48403">
    <property type="entry name" value="Ankyrin repeat"/>
    <property type="match status" value="1"/>
</dbReference>
<dbReference type="InterPro" id="IPR036770">
    <property type="entry name" value="Ankyrin_rpt-contain_sf"/>
</dbReference>
<proteinExistence type="predicted"/>
<dbReference type="GO" id="GO:0004067">
    <property type="term" value="F:asparaginase activity"/>
    <property type="evidence" value="ECO:0007669"/>
    <property type="project" value="UniProtKB-UniRule"/>
</dbReference>
<dbReference type="OrthoDB" id="427002at2759"/>
<dbReference type="PIRSF" id="PIRSF500176">
    <property type="entry name" value="L_ASNase"/>
    <property type="match status" value="1"/>
</dbReference>
<dbReference type="InterPro" id="IPR006034">
    <property type="entry name" value="Asparaginase/glutaminase-like"/>
</dbReference>
<dbReference type="EMBL" id="GL984368">
    <property type="protein sequence ID" value="EGR27326.1"/>
    <property type="molecule type" value="Genomic_DNA"/>
</dbReference>
<dbReference type="PROSITE" id="PS51732">
    <property type="entry name" value="ASN_GLN_ASE_3"/>
    <property type="match status" value="1"/>
</dbReference>
<dbReference type="Pfam" id="PF12796">
    <property type="entry name" value="Ank_2"/>
    <property type="match status" value="1"/>
</dbReference>
<dbReference type="Pfam" id="PF17763">
    <property type="entry name" value="Asparaginase_C"/>
    <property type="match status" value="1"/>
</dbReference>
<dbReference type="Pfam" id="PF00710">
    <property type="entry name" value="Asparaginase"/>
    <property type="match status" value="1"/>
</dbReference>
<keyword evidence="6" id="KW-1185">Reference proteome</keyword>
<dbReference type="InterPro" id="IPR040919">
    <property type="entry name" value="Asparaginase_C"/>
</dbReference>
<dbReference type="EC" id="3.5.1.1" evidence="1"/>
<protein>
    <recommendedName>
        <fullName evidence="1">asparaginase</fullName>
        <ecNumber evidence="1">3.5.1.1</ecNumber>
    </recommendedName>
</protein>
<dbReference type="STRING" id="857967.G0R5D7"/>
<gene>
    <name evidence="5" type="ORF">IMG5_197940</name>
</gene>
<dbReference type="PANTHER" id="PTHR11707">
    <property type="entry name" value="L-ASPARAGINASE"/>
    <property type="match status" value="1"/>
</dbReference>
<evidence type="ECO:0000313" key="5">
    <source>
        <dbReference type="EMBL" id="EGR27326.1"/>
    </source>
</evidence>
<dbReference type="PROSITE" id="PS50297">
    <property type="entry name" value="ANK_REP_REGION"/>
    <property type="match status" value="1"/>
</dbReference>
<evidence type="ECO:0000313" key="6">
    <source>
        <dbReference type="Proteomes" id="UP000008983"/>
    </source>
</evidence>
<evidence type="ECO:0000259" key="3">
    <source>
        <dbReference type="Pfam" id="PF00710"/>
    </source>
</evidence>
<dbReference type="Proteomes" id="UP000008983">
    <property type="component" value="Unassembled WGS sequence"/>
</dbReference>
<dbReference type="OMA" id="QPIINFK"/>
<dbReference type="PANTHER" id="PTHR11707:SF28">
    <property type="entry name" value="60 KDA LYSOPHOSPHOLIPASE"/>
    <property type="match status" value="1"/>
</dbReference>
<dbReference type="Gene3D" id="3.40.50.1170">
    <property type="entry name" value="L-asparaginase, N-terminal domain"/>
    <property type="match status" value="1"/>
</dbReference>
<sequence length="628" mass="74042">MHQSPEQKNIKTNSKCQISFDCTEQDQVENFPILQLNEDFQQKTQNQKILKKTEDKKVLIINTIINQKQNDLYYKMREIFYFCDLNYTFQNNQNDFLITPKSEYNRRIYYKILQMQRKFEKTFFDKKLIEKLINILEENYLKYDAFIIIHDTNSMTYTGNFISFAFENLRKPIILTGSQVPLNIMRNDQFNNLLGALTIAGHFFIPEVLIYFNNKLFRANRCTKVDSQGLDSYSSPNYCPIAQLKIHIEVNWNAILKIEGDDELVVYKNITKQNIECLQLTPLFDNKMLKRIIDLNQAKGIIIEGYGPGNIPIHDQEFLDIIEQAYEKNIIILIIFQSFSSYYSIHNSDIYDKYKLFYGGDMTFEASLAKLAYLLTKQYNKDIIKAQFQKSLRGEISVNKNELKFEINNANLISSITENINNYNNPQFKTIKSIILPGIACYMAQYGLMYHLYQMKQQNINFRFYDYYKRTALHISAREQKEEVVKFLIKENIDINMQDEAGYSALYEAILTKNKRIVNFLVQNKGEIKADKNQLTNVLFESVINDDLEMIKLFFHSGLKNLNIYTNVDNRNIAHIAACENKWEIIKFLKYVVHFDFSQKDVFNRTPLDDAIYFQNTNIINQLKNIAQ</sequence>
<dbReference type="InterPro" id="IPR002110">
    <property type="entry name" value="Ankyrin_rpt"/>
</dbReference>
<feature type="domain" description="Asparaginase/glutaminase C-terminal" evidence="4">
    <location>
        <begin position="274"/>
        <end position="388"/>
    </location>
</feature>
<feature type="repeat" description="ANK" evidence="2">
    <location>
        <begin position="468"/>
        <end position="500"/>
    </location>
</feature>
<name>G0R5D7_ICHMU</name>
<dbReference type="InterPro" id="IPR036152">
    <property type="entry name" value="Asp/glu_Ase-like_sf"/>
</dbReference>
<organism evidence="5 6">
    <name type="scientific">Ichthyophthirius multifiliis</name>
    <name type="common">White spot disease agent</name>
    <name type="synonym">Ich</name>
    <dbReference type="NCBI Taxonomy" id="5932"/>
    <lineage>
        <taxon>Eukaryota</taxon>
        <taxon>Sar</taxon>
        <taxon>Alveolata</taxon>
        <taxon>Ciliophora</taxon>
        <taxon>Intramacronucleata</taxon>
        <taxon>Oligohymenophorea</taxon>
        <taxon>Hymenostomatida</taxon>
        <taxon>Ophryoglenina</taxon>
        <taxon>Ichthyophthirius</taxon>
    </lineage>
</organism>
<evidence type="ECO:0000256" key="2">
    <source>
        <dbReference type="PROSITE-ProRule" id="PRU00023"/>
    </source>
</evidence>
<dbReference type="GeneID" id="14903394"/>
<reference evidence="5 6" key="1">
    <citation type="submission" date="2011-07" db="EMBL/GenBank/DDBJ databases">
        <authorList>
            <person name="Coyne R."/>
            <person name="Brami D."/>
            <person name="Johnson J."/>
            <person name="Hostetler J."/>
            <person name="Hannick L."/>
            <person name="Clark T."/>
            <person name="Cassidy-Hanley D."/>
            <person name="Inman J."/>
        </authorList>
    </citation>
    <scope>NUCLEOTIDE SEQUENCE [LARGE SCALE GENOMIC DNA]</scope>
    <source>
        <strain evidence="5 6">G5</strain>
    </source>
</reference>
<feature type="domain" description="L-asparaginase N-terminal" evidence="3">
    <location>
        <begin position="125"/>
        <end position="254"/>
    </location>
</feature>
<accession>G0R5D7</accession>
<dbReference type="SMART" id="SM00248">
    <property type="entry name" value="ANK"/>
    <property type="match status" value="4"/>
</dbReference>
<dbReference type="GO" id="GO:0009066">
    <property type="term" value="P:aspartate family amino acid metabolic process"/>
    <property type="evidence" value="ECO:0007669"/>
    <property type="project" value="UniProtKB-ARBA"/>
</dbReference>
<dbReference type="InterPro" id="IPR037152">
    <property type="entry name" value="L-asparaginase_N_sf"/>
</dbReference>
<dbReference type="SUPFAM" id="SSF53774">
    <property type="entry name" value="Glutaminase/Asparaginase"/>
    <property type="match status" value="1"/>
</dbReference>
<dbReference type="PROSITE" id="PS50088">
    <property type="entry name" value="ANK_REPEAT"/>
    <property type="match status" value="1"/>
</dbReference>
<dbReference type="AlphaFoldDB" id="G0R5D7"/>
<dbReference type="Gene3D" id="3.40.50.40">
    <property type="match status" value="1"/>
</dbReference>
<dbReference type="RefSeq" id="XP_004024210.1">
    <property type="nucleotide sequence ID" value="XM_004024161.1"/>
</dbReference>
<dbReference type="PIRSF" id="PIRSF001220">
    <property type="entry name" value="L-ASNase_gatD"/>
    <property type="match status" value="1"/>
</dbReference>
<dbReference type="InParanoid" id="G0R5D7"/>
<keyword evidence="2" id="KW-0040">ANK repeat</keyword>
<dbReference type="InterPro" id="IPR027473">
    <property type="entry name" value="L-asparaginase_C"/>
</dbReference>